<evidence type="ECO:0000313" key="6">
    <source>
        <dbReference type="Proteomes" id="UP000095358"/>
    </source>
</evidence>
<dbReference type="EMBL" id="LPNN01000003">
    <property type="protein sequence ID" value="OEJ90253.1"/>
    <property type="molecule type" value="Genomic_DNA"/>
</dbReference>
<dbReference type="InterPro" id="IPR000504">
    <property type="entry name" value="RRM_dom"/>
</dbReference>
<feature type="compositionally biased region" description="Basic residues" evidence="3">
    <location>
        <begin position="214"/>
        <end position="227"/>
    </location>
</feature>
<dbReference type="SMART" id="SM00360">
    <property type="entry name" value="RRM"/>
    <property type="match status" value="1"/>
</dbReference>
<evidence type="ECO:0000313" key="5">
    <source>
        <dbReference type="EMBL" id="OEJ90253.1"/>
    </source>
</evidence>
<dbReference type="InterPro" id="IPR012677">
    <property type="entry name" value="Nucleotide-bd_a/b_plait_sf"/>
</dbReference>
<dbReference type="GO" id="GO:0005634">
    <property type="term" value="C:nucleus"/>
    <property type="evidence" value="ECO:0007669"/>
    <property type="project" value="TreeGrafter"/>
</dbReference>
<proteinExistence type="predicted"/>
<feature type="region of interest" description="Disordered" evidence="3">
    <location>
        <begin position="214"/>
        <end position="237"/>
    </location>
</feature>
<name>A0A1E5RU48_HANUV</name>
<comment type="caution">
    <text evidence="5">The sequence shown here is derived from an EMBL/GenBank/DDBJ whole genome shotgun (WGS) entry which is preliminary data.</text>
</comment>
<evidence type="ECO:0000256" key="2">
    <source>
        <dbReference type="PROSITE-ProRule" id="PRU00176"/>
    </source>
</evidence>
<feature type="region of interest" description="Disordered" evidence="3">
    <location>
        <begin position="1"/>
        <end position="42"/>
    </location>
</feature>
<dbReference type="PROSITE" id="PS50102">
    <property type="entry name" value="RRM"/>
    <property type="match status" value="1"/>
</dbReference>
<dbReference type="STRING" id="29833.A0A1E5RU48"/>
<dbReference type="InterPro" id="IPR035979">
    <property type="entry name" value="RBD_domain_sf"/>
</dbReference>
<dbReference type="Pfam" id="PF00076">
    <property type="entry name" value="RRM_1"/>
    <property type="match status" value="1"/>
</dbReference>
<organism evidence="5 6">
    <name type="scientific">Hanseniaspora uvarum</name>
    <name type="common">Yeast</name>
    <name type="synonym">Kloeckera apiculata</name>
    <dbReference type="NCBI Taxonomy" id="29833"/>
    <lineage>
        <taxon>Eukaryota</taxon>
        <taxon>Fungi</taxon>
        <taxon>Dikarya</taxon>
        <taxon>Ascomycota</taxon>
        <taxon>Saccharomycotina</taxon>
        <taxon>Saccharomycetes</taxon>
        <taxon>Saccharomycodales</taxon>
        <taxon>Saccharomycodaceae</taxon>
        <taxon>Hanseniaspora</taxon>
    </lineage>
</organism>
<dbReference type="PANTHER" id="PTHR19965:SF35">
    <property type="entry name" value="RNA ANNEALING PROTEIN YRA1"/>
    <property type="match status" value="1"/>
</dbReference>
<dbReference type="PANTHER" id="PTHR19965">
    <property type="entry name" value="RNA AND EXPORT FACTOR BINDING PROTEIN"/>
    <property type="match status" value="1"/>
</dbReference>
<protein>
    <submittedName>
        <fullName evidence="5">RNA annealing protein YRA1</fullName>
    </submittedName>
</protein>
<sequence length="258" mass="27584">MNTNARTPKNASKKTVRGSNGKSISFQRAGRRRSPAASATKAPAAFTSKAQILHQLKVSKLTAQSIADKHKNQVLKFANKTPSILSKKVSVAGLPSDVTERSIREFFHNAVGGVRNIELYYNQYGKSTGNCMITFVTYEQAAALVKNYNGAPIDNGKSKLRLSLVVDTSRNVQPVALASRIGIPSNGAASKQATPKKAAPKEAKKNLKALALKKAKAAKKPVKKAQATKKPAPVSLEDLDKQMNDYFAPAASAAPAEN</sequence>
<accession>A0A1E5RU48</accession>
<reference evidence="6" key="1">
    <citation type="journal article" date="2016" name="Genome Announc.">
        <title>Genome sequences of three species of Hanseniaspora isolated from spontaneous wine fermentations.</title>
        <authorList>
            <person name="Sternes P.R."/>
            <person name="Lee D."/>
            <person name="Kutyna D.R."/>
            <person name="Borneman A.R."/>
        </authorList>
    </citation>
    <scope>NUCLEOTIDE SEQUENCE [LARGE SCALE GENOMIC DNA]</scope>
    <source>
        <strain evidence="6">AWRI3580</strain>
    </source>
</reference>
<keyword evidence="1 2" id="KW-0694">RNA-binding</keyword>
<dbReference type="AlphaFoldDB" id="A0A1E5RU48"/>
<evidence type="ECO:0000259" key="4">
    <source>
        <dbReference type="PROSITE" id="PS50102"/>
    </source>
</evidence>
<dbReference type="InterPro" id="IPR051229">
    <property type="entry name" value="ALYREF_mRNA_export"/>
</dbReference>
<feature type="domain" description="RRM" evidence="4">
    <location>
        <begin position="87"/>
        <end position="167"/>
    </location>
</feature>
<evidence type="ECO:0000256" key="1">
    <source>
        <dbReference type="ARBA" id="ARBA00022884"/>
    </source>
</evidence>
<gene>
    <name evidence="5" type="ORF">AWRI3580_g1524</name>
</gene>
<dbReference type="GO" id="GO:0003729">
    <property type="term" value="F:mRNA binding"/>
    <property type="evidence" value="ECO:0007669"/>
    <property type="project" value="TreeGrafter"/>
</dbReference>
<feature type="compositionally biased region" description="Polar residues" evidence="3">
    <location>
        <begin position="1"/>
        <end position="10"/>
    </location>
</feature>
<dbReference type="Gene3D" id="3.30.70.330">
    <property type="match status" value="1"/>
</dbReference>
<feature type="compositionally biased region" description="Polar residues" evidence="3">
    <location>
        <begin position="17"/>
        <end position="26"/>
    </location>
</feature>
<dbReference type="Proteomes" id="UP000095358">
    <property type="component" value="Unassembled WGS sequence"/>
</dbReference>
<keyword evidence="6" id="KW-1185">Reference proteome</keyword>
<dbReference type="SUPFAM" id="SSF54928">
    <property type="entry name" value="RNA-binding domain, RBD"/>
    <property type="match status" value="1"/>
</dbReference>
<dbReference type="VEuPathDB" id="FungiDB:AWRI3580_g1524"/>
<dbReference type="OrthoDB" id="346839at2759"/>
<evidence type="ECO:0000256" key="3">
    <source>
        <dbReference type="SAM" id="MobiDB-lite"/>
    </source>
</evidence>